<protein>
    <recommendedName>
        <fullName evidence="2">Protein kinase domain-containing protein</fullName>
    </recommendedName>
</protein>
<keyword evidence="1" id="KW-1133">Transmembrane helix</keyword>
<dbReference type="InterPro" id="IPR001245">
    <property type="entry name" value="Ser-Thr/Tyr_kinase_cat_dom"/>
</dbReference>
<dbReference type="InterPro" id="IPR011009">
    <property type="entry name" value="Kinase-like_dom_sf"/>
</dbReference>
<feature type="transmembrane region" description="Helical" evidence="1">
    <location>
        <begin position="12"/>
        <end position="36"/>
    </location>
</feature>
<dbReference type="InterPro" id="IPR020635">
    <property type="entry name" value="Tyr_kinase_cat_dom"/>
</dbReference>
<reference evidence="3" key="1">
    <citation type="submission" date="2018-02" db="EMBL/GenBank/DDBJ databases">
        <authorList>
            <person name="Cohen D.B."/>
            <person name="Kent A.D."/>
        </authorList>
    </citation>
    <scope>NUCLEOTIDE SEQUENCE</scope>
</reference>
<dbReference type="InterPro" id="IPR045272">
    <property type="entry name" value="ANXUR1/2-like"/>
</dbReference>
<evidence type="ECO:0000313" key="3">
    <source>
        <dbReference type="EMBL" id="SPD33048.1"/>
    </source>
</evidence>
<dbReference type="GO" id="GO:0005524">
    <property type="term" value="F:ATP binding"/>
    <property type="evidence" value="ECO:0007669"/>
    <property type="project" value="InterPro"/>
</dbReference>
<evidence type="ECO:0000259" key="2">
    <source>
        <dbReference type="PROSITE" id="PS50011"/>
    </source>
</evidence>
<dbReference type="Pfam" id="PF07714">
    <property type="entry name" value="PK_Tyr_Ser-Thr"/>
    <property type="match status" value="1"/>
</dbReference>
<dbReference type="GO" id="GO:0005886">
    <property type="term" value="C:plasma membrane"/>
    <property type="evidence" value="ECO:0007669"/>
    <property type="project" value="TreeGrafter"/>
</dbReference>
<dbReference type="PANTHER" id="PTHR27003:SF451">
    <property type="entry name" value="PROTEIN KINASE DOMAIN-CONTAINING PROTEIN"/>
    <property type="match status" value="1"/>
</dbReference>
<proteinExistence type="predicted"/>
<organism evidence="3">
    <name type="scientific">Fagus sylvatica</name>
    <name type="common">Beechnut</name>
    <dbReference type="NCBI Taxonomy" id="28930"/>
    <lineage>
        <taxon>Eukaryota</taxon>
        <taxon>Viridiplantae</taxon>
        <taxon>Streptophyta</taxon>
        <taxon>Embryophyta</taxon>
        <taxon>Tracheophyta</taxon>
        <taxon>Spermatophyta</taxon>
        <taxon>Magnoliopsida</taxon>
        <taxon>eudicotyledons</taxon>
        <taxon>Gunneridae</taxon>
        <taxon>Pentapetalae</taxon>
        <taxon>rosids</taxon>
        <taxon>fabids</taxon>
        <taxon>Fagales</taxon>
        <taxon>Fagaceae</taxon>
        <taxon>Fagus</taxon>
    </lineage>
</organism>
<dbReference type="EMBL" id="OIVN01006434">
    <property type="protein sequence ID" value="SPD33048.1"/>
    <property type="molecule type" value="Genomic_DNA"/>
</dbReference>
<dbReference type="InterPro" id="IPR000719">
    <property type="entry name" value="Prot_kinase_dom"/>
</dbReference>
<dbReference type="SMART" id="SM00219">
    <property type="entry name" value="TyrKc"/>
    <property type="match status" value="1"/>
</dbReference>
<gene>
    <name evidence="3" type="ORF">FSB_LOCUS60930</name>
</gene>
<dbReference type="AlphaFoldDB" id="A0A2N9J866"/>
<dbReference type="PANTHER" id="PTHR27003">
    <property type="entry name" value="OS07G0166700 PROTEIN"/>
    <property type="match status" value="1"/>
</dbReference>
<dbReference type="Gene3D" id="1.10.510.10">
    <property type="entry name" value="Transferase(Phosphotransferase) domain 1"/>
    <property type="match status" value="1"/>
</dbReference>
<sequence>MSSNIMVGFGQAVLQQCGSVVGSVASVGVWVCWWCFQRGCVGLLLVVFPAWVCGSVVGGVSSMGVGLLVVFPAWVCGFVGGTAGVGVWYINGCTDDCTMNVAIKRLSSESRKGSNRFSTEVLLLCQLSHPNIVHLIGYCIDEPEMILVYEFIVNGNLCNHLYDTDRNPLIVETKTLDLHWSGARTALPSHEVLCGGLVRKHLMDLIYWTLECIQEGTINQIIDPYLTGKIAPQCFKIYMDIATSCVRTNGTQRPTIGEVEVGLEHALELQESADMDPGIGGGDQYMYPILQYTGTEED</sequence>
<feature type="transmembrane region" description="Helical" evidence="1">
    <location>
        <begin position="71"/>
        <end position="90"/>
    </location>
</feature>
<evidence type="ECO:0000256" key="1">
    <source>
        <dbReference type="SAM" id="Phobius"/>
    </source>
</evidence>
<keyword evidence="1" id="KW-0472">Membrane</keyword>
<dbReference type="SUPFAM" id="SSF56112">
    <property type="entry name" value="Protein kinase-like (PK-like)"/>
    <property type="match status" value="1"/>
</dbReference>
<dbReference type="PROSITE" id="PS50011">
    <property type="entry name" value="PROTEIN_KINASE_DOM"/>
    <property type="match status" value="1"/>
</dbReference>
<accession>A0A2N9J866</accession>
<keyword evidence="1" id="KW-0812">Transmembrane</keyword>
<name>A0A2N9J866_FAGSY</name>
<feature type="domain" description="Protein kinase" evidence="2">
    <location>
        <begin position="74"/>
        <end position="298"/>
    </location>
</feature>
<dbReference type="Gene3D" id="3.30.200.20">
    <property type="entry name" value="Phosphorylase Kinase, domain 1"/>
    <property type="match status" value="1"/>
</dbReference>
<dbReference type="GO" id="GO:0009506">
    <property type="term" value="C:plasmodesma"/>
    <property type="evidence" value="ECO:0007669"/>
    <property type="project" value="TreeGrafter"/>
</dbReference>
<dbReference type="GO" id="GO:0004714">
    <property type="term" value="F:transmembrane receptor protein tyrosine kinase activity"/>
    <property type="evidence" value="ECO:0007669"/>
    <property type="project" value="InterPro"/>
</dbReference>
<feature type="transmembrane region" description="Helical" evidence="1">
    <location>
        <begin position="43"/>
        <end position="65"/>
    </location>
</feature>